<dbReference type="InterPro" id="IPR036537">
    <property type="entry name" value="Adaptor_Cbl_N_dom_sf"/>
</dbReference>
<dbReference type="EMBL" id="JARJCW010000050">
    <property type="protein sequence ID" value="KAJ7203535.1"/>
    <property type="molecule type" value="Genomic_DNA"/>
</dbReference>
<dbReference type="Proteomes" id="UP001219525">
    <property type="component" value="Unassembled WGS sequence"/>
</dbReference>
<reference evidence="2" key="1">
    <citation type="submission" date="2023-03" db="EMBL/GenBank/DDBJ databases">
        <title>Massive genome expansion in bonnet fungi (Mycena s.s.) driven by repeated elements and novel gene families across ecological guilds.</title>
        <authorList>
            <consortium name="Lawrence Berkeley National Laboratory"/>
            <person name="Harder C.B."/>
            <person name="Miyauchi S."/>
            <person name="Viragh M."/>
            <person name="Kuo A."/>
            <person name="Thoen E."/>
            <person name="Andreopoulos B."/>
            <person name="Lu D."/>
            <person name="Skrede I."/>
            <person name="Drula E."/>
            <person name="Henrissat B."/>
            <person name="Morin E."/>
            <person name="Kohler A."/>
            <person name="Barry K."/>
            <person name="LaButti K."/>
            <person name="Morin E."/>
            <person name="Salamov A."/>
            <person name="Lipzen A."/>
            <person name="Mereny Z."/>
            <person name="Hegedus B."/>
            <person name="Baldrian P."/>
            <person name="Stursova M."/>
            <person name="Weitz H."/>
            <person name="Taylor A."/>
            <person name="Grigoriev I.V."/>
            <person name="Nagy L.G."/>
            <person name="Martin F."/>
            <person name="Kauserud H."/>
        </authorList>
    </citation>
    <scope>NUCLEOTIDE SEQUENCE</scope>
    <source>
        <strain evidence="2">9144</strain>
    </source>
</reference>
<accession>A0AAD6YD76</accession>
<proteinExistence type="predicted"/>
<name>A0AAD6YD76_9AGAR</name>
<evidence type="ECO:0000256" key="1">
    <source>
        <dbReference type="SAM" id="MobiDB-lite"/>
    </source>
</evidence>
<comment type="caution">
    <text evidence="2">The sequence shown here is derived from an EMBL/GenBank/DDBJ whole genome shotgun (WGS) entry which is preliminary data.</text>
</comment>
<feature type="compositionally biased region" description="Low complexity" evidence="1">
    <location>
        <begin position="409"/>
        <end position="421"/>
    </location>
</feature>
<keyword evidence="3" id="KW-1185">Reference proteome</keyword>
<dbReference type="InterPro" id="IPR059179">
    <property type="entry name" value="MLKL-like_MCAfunc"/>
</dbReference>
<dbReference type="AlphaFoldDB" id="A0AAD6YD76"/>
<evidence type="ECO:0000313" key="3">
    <source>
        <dbReference type="Proteomes" id="UP001219525"/>
    </source>
</evidence>
<sequence length="526" mass="57363">MLLEAKNLTVNASANVQDSGRRRYRLGTTVPEIQRHGRSSTIRHSLRNAQDARLGWLFDDREHNREFLASPRIHPATARWPVSLHNSALKVDFPLHPPASLQLLVQMSPSSSLAHGALRTVFSAASPCLTLSASVAQLAPFPYLQQLLSLAVSILYMIQTAKDNKEGFQQLAHDAGELVYAVIKSQVQSCDMEKNLSRLVSLLSDIEKFALGHISRKAIYRVFTSSSDASKINFYRTQIQQALNEFGLKSQIRAHEDRAEIKEMLEGMEVQLRTLVRRPSSPAVVAPKPPPVMNNFNDASGNVLNSKVRGSVTVARIGGNDTVRIALVDFERSGSPSTVDPLTSFPGKVDSRSSPPSGSLPLVLETPVQASTSTFANASGNVVNSTVGGRATVTTLGGSYTTYNSRDGPSSPSHPAEAESPMRSTGGGWWHTLMCLDGSVRQLKKNFETIVYPILTISDEVSSQIFLKWEFGPKTGAPNVEKSVRGSDTADSAVAELFRPWFTVLLAASHGTTCDLTVQLQRRQQC</sequence>
<protein>
    <submittedName>
        <fullName evidence="2">Uncharacterized protein</fullName>
    </submittedName>
</protein>
<dbReference type="GO" id="GO:0007166">
    <property type="term" value="P:cell surface receptor signaling pathway"/>
    <property type="evidence" value="ECO:0007669"/>
    <property type="project" value="InterPro"/>
</dbReference>
<feature type="region of interest" description="Disordered" evidence="1">
    <location>
        <begin position="402"/>
        <end position="423"/>
    </location>
</feature>
<dbReference type="CDD" id="cd21037">
    <property type="entry name" value="MLKL_NTD"/>
    <property type="match status" value="1"/>
</dbReference>
<gene>
    <name evidence="2" type="ORF">GGX14DRAFT_569982</name>
</gene>
<organism evidence="2 3">
    <name type="scientific">Mycena pura</name>
    <dbReference type="NCBI Taxonomy" id="153505"/>
    <lineage>
        <taxon>Eukaryota</taxon>
        <taxon>Fungi</taxon>
        <taxon>Dikarya</taxon>
        <taxon>Basidiomycota</taxon>
        <taxon>Agaricomycotina</taxon>
        <taxon>Agaricomycetes</taxon>
        <taxon>Agaricomycetidae</taxon>
        <taxon>Agaricales</taxon>
        <taxon>Marasmiineae</taxon>
        <taxon>Mycenaceae</taxon>
        <taxon>Mycena</taxon>
    </lineage>
</organism>
<feature type="region of interest" description="Disordered" evidence="1">
    <location>
        <begin position="334"/>
        <end position="358"/>
    </location>
</feature>
<evidence type="ECO:0000313" key="2">
    <source>
        <dbReference type="EMBL" id="KAJ7203535.1"/>
    </source>
</evidence>
<dbReference type="Gene3D" id="1.20.930.20">
    <property type="entry name" value="Adaptor protein Cbl, N-terminal domain"/>
    <property type="match status" value="1"/>
</dbReference>